<feature type="transmembrane region" description="Helical" evidence="1">
    <location>
        <begin position="38"/>
        <end position="55"/>
    </location>
</feature>
<proteinExistence type="predicted"/>
<gene>
    <name evidence="2" type="ORF">K6Q96_14785</name>
</gene>
<reference evidence="2" key="1">
    <citation type="submission" date="2021-08" db="EMBL/GenBank/DDBJ databases">
        <authorList>
            <person name="Sakaguchi M."/>
            <person name="Kikuchi T."/>
            <person name="Urbanczyk H."/>
        </authorList>
    </citation>
    <scope>NUCLEOTIDE SEQUENCE</scope>
    <source>
        <strain evidence="2">020920N</strain>
    </source>
</reference>
<protein>
    <submittedName>
        <fullName evidence="2">Uncharacterized protein</fullName>
    </submittedName>
</protein>
<dbReference type="RefSeq" id="WP_251876643.1">
    <property type="nucleotide sequence ID" value="NZ_CP082275.1"/>
</dbReference>
<organism evidence="2 3">
    <name type="scientific">Grimontia kaedaensis</name>
    <dbReference type="NCBI Taxonomy" id="2872157"/>
    <lineage>
        <taxon>Bacteria</taxon>
        <taxon>Pseudomonadati</taxon>
        <taxon>Pseudomonadota</taxon>
        <taxon>Gammaproteobacteria</taxon>
        <taxon>Vibrionales</taxon>
        <taxon>Vibrionaceae</taxon>
        <taxon>Grimontia</taxon>
    </lineage>
</organism>
<keyword evidence="3" id="KW-1185">Reference proteome</keyword>
<evidence type="ECO:0000313" key="2">
    <source>
        <dbReference type="EMBL" id="USH02114.1"/>
    </source>
</evidence>
<evidence type="ECO:0000313" key="3">
    <source>
        <dbReference type="Proteomes" id="UP001056255"/>
    </source>
</evidence>
<evidence type="ECO:0000256" key="1">
    <source>
        <dbReference type="SAM" id="Phobius"/>
    </source>
</evidence>
<keyword evidence="1" id="KW-0812">Transmembrane</keyword>
<feature type="transmembrane region" description="Helical" evidence="1">
    <location>
        <begin position="12"/>
        <end position="32"/>
    </location>
</feature>
<keyword evidence="1" id="KW-1133">Transmembrane helix</keyword>
<accession>A0ABY4WRK7</accession>
<dbReference type="EMBL" id="CP082275">
    <property type="protein sequence ID" value="USH02114.1"/>
    <property type="molecule type" value="Genomic_DNA"/>
</dbReference>
<name>A0ABY4WRK7_9GAMM</name>
<sequence length="84" mass="8916">MKSNVELCDKILKVSIPWITGIYVLAVLFFRGFEDTKAWGAIAAMLVVASIAMGVKSSSEPLVKWAAIFGILGTAIGGFIAITP</sequence>
<dbReference type="Proteomes" id="UP001056255">
    <property type="component" value="Chromosome I"/>
</dbReference>
<keyword evidence="1" id="KW-0472">Membrane</keyword>
<feature type="transmembrane region" description="Helical" evidence="1">
    <location>
        <begin position="62"/>
        <end position="82"/>
    </location>
</feature>